<dbReference type="KEGG" id="aor:AO090113000062"/>
<dbReference type="GeneID" id="5996032"/>
<gene>
    <name evidence="2" type="ORF">AO090113000062</name>
</gene>
<dbReference type="EMBL" id="AP007166">
    <property type="protein sequence ID" value="BAE63123.1"/>
    <property type="molecule type" value="Genomic_DNA"/>
</dbReference>
<organism evidence="2 3">
    <name type="scientific">Aspergillus oryzae (strain ATCC 42149 / RIB 40)</name>
    <name type="common">Yellow koji mold</name>
    <dbReference type="NCBI Taxonomy" id="510516"/>
    <lineage>
        <taxon>Eukaryota</taxon>
        <taxon>Fungi</taxon>
        <taxon>Dikarya</taxon>
        <taxon>Ascomycota</taxon>
        <taxon>Pezizomycotina</taxon>
        <taxon>Eurotiomycetes</taxon>
        <taxon>Eurotiomycetidae</taxon>
        <taxon>Eurotiales</taxon>
        <taxon>Aspergillaceae</taxon>
        <taxon>Aspergillus</taxon>
        <taxon>Aspergillus subgen. Circumdati</taxon>
    </lineage>
</organism>
<keyword evidence="3" id="KW-1185">Reference proteome</keyword>
<accession>Q2U5P2</accession>
<name>Q2U5P2_ASPOR</name>
<protein>
    <submittedName>
        <fullName evidence="2">DNA, SC113</fullName>
    </submittedName>
</protein>
<sequence length="369" mass="40101">MQLYKVFAVLAALQPALAKSLVDFSAARGDNPSILGLRNLESVRDTKLDENTKDLYIKLDKDPKGTPALHFHRKKDYIRAEYHSLKNQIEVDKTYYIGYKFSLGAIQQSLMIWQLFQILTAKSKEYSANSHGGANIPLSLEFKSGKLNLQYQASGDAKRVSQWSKELKTDTVYSIGLVINTSRPGWVELYFDGEQQTLSSGSTRLKANTFPGQADPKFGAYRGEEVQIDTYVYNIQIGTTIDDIKEAAGLGSSPKPTATSNPTPVPTCAWEGHCEGATCTTENDCSDELVCKNGKCTADGAVPCSWEGHCEGATCSSENDCSDELVCKNGKCTANSAVTCSWEGHCAGAKCSSHDDCSDELACTNGVCA</sequence>
<evidence type="ECO:0000313" key="3">
    <source>
        <dbReference type="Proteomes" id="UP000006564"/>
    </source>
</evidence>
<proteinExistence type="predicted"/>
<evidence type="ECO:0000256" key="1">
    <source>
        <dbReference type="SAM" id="SignalP"/>
    </source>
</evidence>
<dbReference type="AlphaFoldDB" id="Q2U5P2"/>
<dbReference type="EMBL" id="BA000053">
    <property type="protein sequence ID" value="BAE63123.1"/>
    <property type="molecule type" value="Genomic_DNA"/>
</dbReference>
<dbReference type="RefSeq" id="XP_023092590.1">
    <property type="nucleotide sequence ID" value="XM_023237797.1"/>
</dbReference>
<dbReference type="OMA" id="TCAWEGH"/>
<keyword evidence="1" id="KW-0732">Signal</keyword>
<dbReference type="HOGENOM" id="CLU_076630_0_0_1"/>
<feature type="chain" id="PRO_5004216589" evidence="1">
    <location>
        <begin position="19"/>
        <end position="369"/>
    </location>
</feature>
<dbReference type="Proteomes" id="UP000006564">
    <property type="component" value="Chromosome 5"/>
</dbReference>
<evidence type="ECO:0000313" key="2">
    <source>
        <dbReference type="EMBL" id="BAE63123.1"/>
    </source>
</evidence>
<feature type="signal peptide" evidence="1">
    <location>
        <begin position="1"/>
        <end position="18"/>
    </location>
</feature>
<reference evidence="2 3" key="1">
    <citation type="journal article" date="2005" name="Nature">
        <title>Genome sequencing and analysis of Aspergillus oryzae.</title>
        <authorList>
            <person name="Machida M."/>
            <person name="Asai K."/>
            <person name="Sano M."/>
            <person name="Tanaka T."/>
            <person name="Kumagai T."/>
            <person name="Terai G."/>
            <person name="Kusumoto K."/>
            <person name="Arima T."/>
            <person name="Akita O."/>
            <person name="Kashiwagi Y."/>
            <person name="Abe K."/>
            <person name="Gomi K."/>
            <person name="Horiuchi H."/>
            <person name="Kitamoto K."/>
            <person name="Kobayashi T."/>
            <person name="Takeuchi M."/>
            <person name="Denning D.W."/>
            <person name="Galagan J.E."/>
            <person name="Nierman W.C."/>
            <person name="Yu J."/>
            <person name="Archer D.B."/>
            <person name="Bennett J.W."/>
            <person name="Bhatnagar D."/>
            <person name="Cleveland T.E."/>
            <person name="Fedorova N.D."/>
            <person name="Gotoh O."/>
            <person name="Horikawa H."/>
            <person name="Hosoyama A."/>
            <person name="Ichinomiya M."/>
            <person name="Igarashi R."/>
            <person name="Iwashita K."/>
            <person name="Juvvadi P.R."/>
            <person name="Kato M."/>
            <person name="Kato Y."/>
            <person name="Kin T."/>
            <person name="Kokubun A."/>
            <person name="Maeda H."/>
            <person name="Maeyama N."/>
            <person name="Maruyama J."/>
            <person name="Nagasaki H."/>
            <person name="Nakajima T."/>
            <person name="Oda K."/>
            <person name="Okada K."/>
            <person name="Paulsen I."/>
            <person name="Sakamoto K."/>
            <person name="Sawano T."/>
            <person name="Takahashi M."/>
            <person name="Takase K."/>
            <person name="Terabayashi Y."/>
            <person name="Wortman J."/>
            <person name="Yamada O."/>
            <person name="Yamagata Y."/>
            <person name="Anazawa H."/>
            <person name="Hata Y."/>
            <person name="Koide Y."/>
            <person name="Komori T."/>
            <person name="Koyama Y."/>
            <person name="Minetoki T."/>
            <person name="Suharnan S."/>
            <person name="Tanaka A."/>
            <person name="Isono K."/>
            <person name="Kuhara S."/>
            <person name="Ogasawara N."/>
            <person name="Kikuchi H."/>
        </authorList>
    </citation>
    <scope>NUCLEOTIDE SEQUENCE [LARGE SCALE GENOMIC DNA]</scope>
    <source>
        <strain evidence="3">ATCC 42149 / RIB 40</strain>
    </source>
</reference>